<evidence type="ECO:0000256" key="2">
    <source>
        <dbReference type="ARBA" id="ARBA00022840"/>
    </source>
</evidence>
<dbReference type="PANTHER" id="PTHR32309:SF31">
    <property type="entry name" value="CAPSULAR EXOPOLYSACCHARIDE FAMILY"/>
    <property type="match status" value="1"/>
</dbReference>
<protein>
    <submittedName>
        <fullName evidence="3">Capsular biosynthesis protein</fullName>
    </submittedName>
</protein>
<dbReference type="InterPro" id="IPR005702">
    <property type="entry name" value="Wzc-like_C"/>
</dbReference>
<gene>
    <name evidence="3" type="ORF">F506_15385</name>
</gene>
<dbReference type="SUPFAM" id="SSF160246">
    <property type="entry name" value="EspE N-terminal domain-like"/>
    <property type="match status" value="1"/>
</dbReference>
<keyword evidence="4" id="KW-1185">Reference proteome</keyword>
<keyword evidence="2" id="KW-0067">ATP-binding</keyword>
<organism evidence="3 4">
    <name type="scientific">Herbaspirillum hiltneri N3</name>
    <dbReference type="NCBI Taxonomy" id="1262470"/>
    <lineage>
        <taxon>Bacteria</taxon>
        <taxon>Pseudomonadati</taxon>
        <taxon>Pseudomonadota</taxon>
        <taxon>Betaproteobacteria</taxon>
        <taxon>Burkholderiales</taxon>
        <taxon>Oxalobacteraceae</taxon>
        <taxon>Herbaspirillum</taxon>
    </lineage>
</organism>
<sequence length="319" mass="34432">MTMATENSTPASAGAADKMGARFVEAGLLTPDQVTRVVELQNSANIRFGEAAVKLGLLTEQNVQAVLSEQFNYATALVPTESLDDSLDIALAPFGLEAEAIRQIRAELSIRLSDQEKISLAIVSAAEGEGKSYLAASLALAFSQMGKRTLLIDADMRSPRQHELFGLENKTGLSTMLAGRTAISAGGLAEGFPHLHILSAGPKPPNPLEILLQPALSNLMRQLADDFDVFIVDTPAAQTSSDAQTISQQVGMCLLVARQHHSRLDDLRQTQAQMKTAGAQIIGTVYNEFAEQDALDQLEGKGKKLWRRLRKWLSGPLQK</sequence>
<evidence type="ECO:0000313" key="3">
    <source>
        <dbReference type="EMBL" id="AKZ63864.1"/>
    </source>
</evidence>
<reference evidence="4" key="1">
    <citation type="journal article" date="2015" name="Genome Announc.">
        <title>Complete Genome Sequence of Herbaspirillum hiltneri N3 (DSM 17495), Isolated from Surface-Sterilized Wheat Roots.</title>
        <authorList>
            <person name="Guizelini D."/>
            <person name="Saizaki P.M."/>
            <person name="Coimbra N.A."/>
            <person name="Weiss V.A."/>
            <person name="Faoro H."/>
            <person name="Sfeir M.Z."/>
            <person name="Baura V.A."/>
            <person name="Monteiro R.A."/>
            <person name="Chubatsu L.S."/>
            <person name="Souza E.M."/>
            <person name="Cruz L.M."/>
            <person name="Pedrosa F.O."/>
            <person name="Raittz R.T."/>
            <person name="Marchaukoski J.N."/>
            <person name="Steffens M.B."/>
        </authorList>
    </citation>
    <scope>NUCLEOTIDE SEQUENCE [LARGE SCALE GENOMIC DNA]</scope>
    <source>
        <strain evidence="4">N3</strain>
    </source>
</reference>
<dbReference type="EMBL" id="CP011409">
    <property type="protein sequence ID" value="AKZ63864.1"/>
    <property type="molecule type" value="Genomic_DNA"/>
</dbReference>
<evidence type="ECO:0000256" key="1">
    <source>
        <dbReference type="ARBA" id="ARBA00022741"/>
    </source>
</evidence>
<dbReference type="InterPro" id="IPR033756">
    <property type="entry name" value="YlxH/NBP35"/>
</dbReference>
<dbReference type="InterPro" id="IPR050445">
    <property type="entry name" value="Bact_polysacc_biosynth/exp"/>
</dbReference>
<accession>A0ABN4HYV4</accession>
<dbReference type="NCBIfam" id="TIGR01007">
    <property type="entry name" value="eps_fam"/>
    <property type="match status" value="1"/>
</dbReference>
<dbReference type="InterPro" id="IPR037257">
    <property type="entry name" value="T2SS_E_N_sf"/>
</dbReference>
<dbReference type="SUPFAM" id="SSF52540">
    <property type="entry name" value="P-loop containing nucleoside triphosphate hydrolases"/>
    <property type="match status" value="1"/>
</dbReference>
<dbReference type="PANTHER" id="PTHR32309">
    <property type="entry name" value="TYROSINE-PROTEIN KINASE"/>
    <property type="match status" value="1"/>
</dbReference>
<evidence type="ECO:0000313" key="4">
    <source>
        <dbReference type="Proteomes" id="UP000063429"/>
    </source>
</evidence>
<dbReference type="InterPro" id="IPR027417">
    <property type="entry name" value="P-loop_NTPase"/>
</dbReference>
<dbReference type="Gene3D" id="3.40.50.300">
    <property type="entry name" value="P-loop containing nucleotide triphosphate hydrolases"/>
    <property type="match status" value="1"/>
</dbReference>
<dbReference type="Proteomes" id="UP000063429">
    <property type="component" value="Chromosome"/>
</dbReference>
<proteinExistence type="predicted"/>
<keyword evidence="1" id="KW-0547">Nucleotide-binding</keyword>
<dbReference type="CDD" id="cd05387">
    <property type="entry name" value="BY-kinase"/>
    <property type="match status" value="1"/>
</dbReference>
<dbReference type="Pfam" id="PF10609">
    <property type="entry name" value="ParA"/>
    <property type="match status" value="1"/>
</dbReference>
<name>A0ABN4HYV4_9BURK</name>